<evidence type="ECO:0000256" key="1">
    <source>
        <dbReference type="SAM" id="SignalP"/>
    </source>
</evidence>
<dbReference type="Proteomes" id="UP001164746">
    <property type="component" value="Chromosome 7"/>
</dbReference>
<name>A0ABY7EPA3_MYAAR</name>
<evidence type="ECO:0000313" key="3">
    <source>
        <dbReference type="Proteomes" id="UP001164746"/>
    </source>
</evidence>
<sequence>MGIHLVLVLMICLINGTALLQGVDVHLQADNHNNGHPNHHKITLKHFSEHTLCNNIRGKVMFLTALDDYFHNISETTRINFIFDLCARRGDMLIKWVKEVFDKDGDSSISHFERIYYENRR</sequence>
<evidence type="ECO:0000313" key="2">
    <source>
        <dbReference type="EMBL" id="WAR10636.1"/>
    </source>
</evidence>
<reference evidence="2" key="1">
    <citation type="submission" date="2022-11" db="EMBL/GenBank/DDBJ databases">
        <title>Centuries of genome instability and evolution in soft-shell clam transmissible cancer (bioRxiv).</title>
        <authorList>
            <person name="Hart S.F.M."/>
            <person name="Yonemitsu M.A."/>
            <person name="Giersch R.M."/>
            <person name="Beal B.F."/>
            <person name="Arriagada G."/>
            <person name="Davis B.W."/>
            <person name="Ostrander E.A."/>
            <person name="Goff S.P."/>
            <person name="Metzger M.J."/>
        </authorList>
    </citation>
    <scope>NUCLEOTIDE SEQUENCE</scope>
    <source>
        <strain evidence="2">MELC-2E11</strain>
        <tissue evidence="2">Siphon/mantle</tissue>
    </source>
</reference>
<keyword evidence="3" id="KW-1185">Reference proteome</keyword>
<proteinExistence type="predicted"/>
<accession>A0ABY7EPA3</accession>
<feature type="chain" id="PRO_5047351751" evidence="1">
    <location>
        <begin position="19"/>
        <end position="121"/>
    </location>
</feature>
<feature type="signal peptide" evidence="1">
    <location>
        <begin position="1"/>
        <end position="18"/>
    </location>
</feature>
<gene>
    <name evidence="2" type="ORF">MAR_035712</name>
</gene>
<protein>
    <submittedName>
        <fullName evidence="2">Uncharacterized protein</fullName>
    </submittedName>
</protein>
<dbReference type="EMBL" id="CP111018">
    <property type="protein sequence ID" value="WAR10636.1"/>
    <property type="molecule type" value="Genomic_DNA"/>
</dbReference>
<organism evidence="2 3">
    <name type="scientific">Mya arenaria</name>
    <name type="common">Soft-shell clam</name>
    <dbReference type="NCBI Taxonomy" id="6604"/>
    <lineage>
        <taxon>Eukaryota</taxon>
        <taxon>Metazoa</taxon>
        <taxon>Spiralia</taxon>
        <taxon>Lophotrochozoa</taxon>
        <taxon>Mollusca</taxon>
        <taxon>Bivalvia</taxon>
        <taxon>Autobranchia</taxon>
        <taxon>Heteroconchia</taxon>
        <taxon>Euheterodonta</taxon>
        <taxon>Imparidentia</taxon>
        <taxon>Neoheterodontei</taxon>
        <taxon>Myida</taxon>
        <taxon>Myoidea</taxon>
        <taxon>Myidae</taxon>
        <taxon>Mya</taxon>
    </lineage>
</organism>
<keyword evidence="1" id="KW-0732">Signal</keyword>